<evidence type="ECO:0000313" key="1">
    <source>
        <dbReference type="EMBL" id="REJ09376.1"/>
    </source>
</evidence>
<accession>A0A3E0J8U6</accession>
<dbReference type="AlphaFoldDB" id="A0A3E0J8U6"/>
<gene>
    <name evidence="1" type="ORF">DYE48_09800</name>
</gene>
<protein>
    <submittedName>
        <fullName evidence="1">Uncharacterized protein</fullName>
    </submittedName>
</protein>
<comment type="caution">
    <text evidence="1">The sequence shown here is derived from an EMBL/GenBank/DDBJ whole genome shotgun (WGS) entry which is preliminary data.</text>
</comment>
<dbReference type="Proteomes" id="UP000256305">
    <property type="component" value="Unassembled WGS sequence"/>
</dbReference>
<organism evidence="1 2">
    <name type="scientific">Halobacillus trueperi</name>
    <dbReference type="NCBI Taxonomy" id="156205"/>
    <lineage>
        <taxon>Bacteria</taxon>
        <taxon>Bacillati</taxon>
        <taxon>Bacillota</taxon>
        <taxon>Bacilli</taxon>
        <taxon>Bacillales</taxon>
        <taxon>Bacillaceae</taxon>
        <taxon>Halobacillus</taxon>
    </lineage>
</organism>
<reference evidence="1 2" key="1">
    <citation type="submission" date="2018-08" db="EMBL/GenBank/DDBJ databases">
        <title>Genome sequence of Halobacillus trueperi KCTC 3686.</title>
        <authorList>
            <person name="Cho K.H."/>
            <person name="Kwak M.-J."/>
            <person name="Kim B.-Y."/>
            <person name="Chun J."/>
        </authorList>
    </citation>
    <scope>NUCLEOTIDE SEQUENCE [LARGE SCALE GENOMIC DNA]</scope>
    <source>
        <strain evidence="1 2">KCTC 3686</strain>
    </source>
</reference>
<sequence length="75" mass="8076">MFYYAIWQDCGRLDFEMFRGGSVAWVERQGWLGSCSLSCGGVVSFLGLRPAGSHLSSFSHGSLAAGSVREVGGFH</sequence>
<name>A0A3E0J8U6_9BACI</name>
<keyword evidence="2" id="KW-1185">Reference proteome</keyword>
<proteinExistence type="predicted"/>
<evidence type="ECO:0000313" key="2">
    <source>
        <dbReference type="Proteomes" id="UP000256305"/>
    </source>
</evidence>
<dbReference type="EMBL" id="QUAE01000006">
    <property type="protein sequence ID" value="REJ09376.1"/>
    <property type="molecule type" value="Genomic_DNA"/>
</dbReference>